<feature type="chain" id="PRO_5005535838" description="Cuticle protein 7" evidence="2">
    <location>
        <begin position="20"/>
        <end position="262"/>
    </location>
</feature>
<keyword evidence="2" id="KW-0732">Signal</keyword>
<protein>
    <recommendedName>
        <fullName evidence="5">Cuticle protein 7</fullName>
    </recommendedName>
</protein>
<accession>A0A0L0C5T2</accession>
<evidence type="ECO:0000313" key="3">
    <source>
        <dbReference type="EMBL" id="KNC27601.1"/>
    </source>
</evidence>
<dbReference type="EMBL" id="JRES01000882">
    <property type="protein sequence ID" value="KNC27601.1"/>
    <property type="molecule type" value="Genomic_DNA"/>
</dbReference>
<dbReference type="Pfam" id="PF00379">
    <property type="entry name" value="Chitin_bind_4"/>
    <property type="match status" value="1"/>
</dbReference>
<dbReference type="InterPro" id="IPR050468">
    <property type="entry name" value="Cuticle_Struct_Prot"/>
</dbReference>
<reference evidence="3 4" key="1">
    <citation type="journal article" date="2015" name="Nat. Commun.">
        <title>Lucilia cuprina genome unlocks parasitic fly biology to underpin future interventions.</title>
        <authorList>
            <person name="Anstead C.A."/>
            <person name="Korhonen P.K."/>
            <person name="Young N.D."/>
            <person name="Hall R.S."/>
            <person name="Jex A.R."/>
            <person name="Murali S.C."/>
            <person name="Hughes D.S."/>
            <person name="Lee S.F."/>
            <person name="Perry T."/>
            <person name="Stroehlein A.J."/>
            <person name="Ansell B.R."/>
            <person name="Breugelmans B."/>
            <person name="Hofmann A."/>
            <person name="Qu J."/>
            <person name="Dugan S."/>
            <person name="Lee S.L."/>
            <person name="Chao H."/>
            <person name="Dinh H."/>
            <person name="Han Y."/>
            <person name="Doddapaneni H.V."/>
            <person name="Worley K.C."/>
            <person name="Muzny D.M."/>
            <person name="Ioannidis P."/>
            <person name="Waterhouse R.M."/>
            <person name="Zdobnov E.M."/>
            <person name="James P.J."/>
            <person name="Bagnall N.H."/>
            <person name="Kotze A.C."/>
            <person name="Gibbs R.A."/>
            <person name="Richards S."/>
            <person name="Batterham P."/>
            <person name="Gasser R.B."/>
        </authorList>
    </citation>
    <scope>NUCLEOTIDE SEQUENCE [LARGE SCALE GENOMIC DNA]</scope>
    <source>
        <strain evidence="3 4">LS</strain>
        <tissue evidence="3">Full body</tissue>
    </source>
</reference>
<dbReference type="OrthoDB" id="8188035at2759"/>
<dbReference type="AlphaFoldDB" id="A0A0L0C5T2"/>
<keyword evidence="4" id="KW-1185">Reference proteome</keyword>
<dbReference type="OMA" id="EHFKLWG"/>
<gene>
    <name evidence="3" type="ORF">FF38_05096</name>
</gene>
<dbReference type="PROSITE" id="PS51155">
    <property type="entry name" value="CHIT_BIND_RR_2"/>
    <property type="match status" value="1"/>
</dbReference>
<evidence type="ECO:0000313" key="4">
    <source>
        <dbReference type="Proteomes" id="UP000037069"/>
    </source>
</evidence>
<evidence type="ECO:0008006" key="5">
    <source>
        <dbReference type="Google" id="ProtNLM"/>
    </source>
</evidence>
<comment type="caution">
    <text evidence="3">The sequence shown here is derived from an EMBL/GenBank/DDBJ whole genome shotgun (WGS) entry which is preliminary data.</text>
</comment>
<name>A0A0L0C5T2_LUCCU</name>
<dbReference type="PANTHER" id="PTHR10380">
    <property type="entry name" value="CUTICLE PROTEIN"/>
    <property type="match status" value="1"/>
</dbReference>
<dbReference type="STRING" id="7375.A0A0L0C5T2"/>
<sequence length="262" mass="29981">MKCILFSVFLVVLPTALLAENIFKINISPEEAQQFINQAGLRGLNNIEYAPKTGENPLPEARNEKGEFVYMGRVIEHPEEYVEEHYDAHQYHGQDGLGQYVYGYKDWNQGKNEKKDADGKVSGTYKYVQPHGRDFVANYYADKTGFHVEDNRPAHLKNPPTKTPAVLKAEEEHFKLWGELAAANGHNPDPYAAEYQTQEGRYEPSAAEQQEYVHQEPPYVPGPEETGEPKGFFYAFDYNVPLLRNKQERAELEQLRAVNNKD</sequence>
<dbReference type="GO" id="GO:0062129">
    <property type="term" value="C:chitin-based extracellular matrix"/>
    <property type="evidence" value="ECO:0007669"/>
    <property type="project" value="TreeGrafter"/>
</dbReference>
<dbReference type="InterPro" id="IPR000618">
    <property type="entry name" value="Insect_cuticle"/>
</dbReference>
<keyword evidence="1" id="KW-0193">Cuticle</keyword>
<proteinExistence type="predicted"/>
<dbReference type="GO" id="GO:0008010">
    <property type="term" value="F:structural constituent of chitin-based larval cuticle"/>
    <property type="evidence" value="ECO:0007669"/>
    <property type="project" value="TreeGrafter"/>
</dbReference>
<dbReference type="Proteomes" id="UP000037069">
    <property type="component" value="Unassembled WGS sequence"/>
</dbReference>
<dbReference type="PANTHER" id="PTHR10380:SF236">
    <property type="entry name" value="PUPAL CUTICLE PROTEIN EDG-84A-LIKE PROTEIN"/>
    <property type="match status" value="1"/>
</dbReference>
<evidence type="ECO:0000256" key="1">
    <source>
        <dbReference type="PROSITE-ProRule" id="PRU00497"/>
    </source>
</evidence>
<feature type="signal peptide" evidence="2">
    <location>
        <begin position="1"/>
        <end position="19"/>
    </location>
</feature>
<organism evidence="3 4">
    <name type="scientific">Lucilia cuprina</name>
    <name type="common">Green bottle fly</name>
    <name type="synonym">Australian sheep blowfly</name>
    <dbReference type="NCBI Taxonomy" id="7375"/>
    <lineage>
        <taxon>Eukaryota</taxon>
        <taxon>Metazoa</taxon>
        <taxon>Ecdysozoa</taxon>
        <taxon>Arthropoda</taxon>
        <taxon>Hexapoda</taxon>
        <taxon>Insecta</taxon>
        <taxon>Pterygota</taxon>
        <taxon>Neoptera</taxon>
        <taxon>Endopterygota</taxon>
        <taxon>Diptera</taxon>
        <taxon>Brachycera</taxon>
        <taxon>Muscomorpha</taxon>
        <taxon>Oestroidea</taxon>
        <taxon>Calliphoridae</taxon>
        <taxon>Luciliinae</taxon>
        <taxon>Lucilia</taxon>
    </lineage>
</organism>
<evidence type="ECO:0000256" key="2">
    <source>
        <dbReference type="SAM" id="SignalP"/>
    </source>
</evidence>